<dbReference type="EMBL" id="GG749505">
    <property type="protein sequence ID" value="EGE85811.2"/>
    <property type="molecule type" value="Genomic_DNA"/>
</dbReference>
<dbReference type="Proteomes" id="UP000007802">
    <property type="component" value="Unassembled WGS sequence"/>
</dbReference>
<accession>F2TRE8</accession>
<name>F2TRE8_AJEDA</name>
<proteinExistence type="predicted"/>
<sequence>MDGGDELDSLRGLYQDLSALSRSALPNVDRLVFELEATVQDFRKLLHKPPKKNESRQSVLSGKITVNDVEYSVNEQFQQDVLQVADALDVDEIEAAGYFLRAQDDAKN</sequence>
<evidence type="ECO:0000313" key="1">
    <source>
        <dbReference type="EMBL" id="EGE85811.2"/>
    </source>
</evidence>
<dbReference type="GO" id="GO:0005643">
    <property type="term" value="C:nuclear pore"/>
    <property type="evidence" value="ECO:0007669"/>
    <property type="project" value="InterPro"/>
</dbReference>
<dbReference type="Pfam" id="PF11894">
    <property type="entry name" value="Nup192"/>
    <property type="match status" value="1"/>
</dbReference>
<protein>
    <submittedName>
        <fullName evidence="1">Nuclear pore complex subunit Nup192</fullName>
    </submittedName>
</protein>
<organism evidence="1">
    <name type="scientific">Ajellomyces dermatitidis (strain ATCC 18188 / CBS 674.68)</name>
    <name type="common">Blastomyces dermatitidis</name>
    <dbReference type="NCBI Taxonomy" id="653446"/>
    <lineage>
        <taxon>Eukaryota</taxon>
        <taxon>Fungi</taxon>
        <taxon>Dikarya</taxon>
        <taxon>Ascomycota</taxon>
        <taxon>Pezizomycotina</taxon>
        <taxon>Eurotiomycetes</taxon>
        <taxon>Eurotiomycetidae</taxon>
        <taxon>Onygenales</taxon>
        <taxon>Ajellomycetaceae</taxon>
        <taxon>Blastomyces</taxon>
    </lineage>
</organism>
<dbReference type="InterPro" id="IPR021827">
    <property type="entry name" value="Nup186/Nup192/Nup205"/>
</dbReference>
<dbReference type="AlphaFoldDB" id="F2TRE8"/>
<reference evidence="1" key="1">
    <citation type="submission" date="2010-03" db="EMBL/GenBank/DDBJ databases">
        <title>Annotation of Blastomyces dermatitidis strain ATCC 18188.</title>
        <authorList>
            <consortium name="The Broad Institute Genome Sequencing Platform"/>
            <consortium name="Broad Institute Genome Sequencing Center for Infectious Disease."/>
            <person name="Cuomo C."/>
            <person name="Klein B."/>
            <person name="Sullivan T."/>
            <person name="Heitman J."/>
            <person name="Young S."/>
            <person name="Zeng Q."/>
            <person name="Gargeya S."/>
            <person name="Alvarado L."/>
            <person name="Berlin A.M."/>
            <person name="Chapman S.B."/>
            <person name="Chen Z."/>
            <person name="Freedman E."/>
            <person name="Gellesch M."/>
            <person name="Goldberg J."/>
            <person name="Griggs A."/>
            <person name="Gujja S."/>
            <person name="Heilman E."/>
            <person name="Heiman D."/>
            <person name="Howarth C."/>
            <person name="Mehta T."/>
            <person name="Neiman D."/>
            <person name="Pearson M."/>
            <person name="Roberts A."/>
            <person name="Saif S."/>
            <person name="Shea T."/>
            <person name="Shenoy N."/>
            <person name="Sisk P."/>
            <person name="Stolte C."/>
            <person name="Sykes S."/>
            <person name="White J."/>
            <person name="Yandava C."/>
            <person name="Haas B."/>
            <person name="Nusbaum C."/>
            <person name="Birren B."/>
        </authorList>
    </citation>
    <scope>NUCLEOTIDE SEQUENCE [LARGE SCALE GENOMIC DNA]</scope>
    <source>
        <strain evidence="1">ATCC 18188</strain>
    </source>
</reference>
<gene>
    <name evidence="1" type="ORF">BDDG_08756</name>
</gene>
<dbReference type="HOGENOM" id="CLU_002778_0_0_1"/>